<feature type="domain" description="Peptidase S9 prolyl oligopeptidase catalytic" evidence="2">
    <location>
        <begin position="87"/>
        <end position="253"/>
    </location>
</feature>
<keyword evidence="4" id="KW-1185">Reference proteome</keyword>
<name>A0ABN0Z4V1_9BACI</name>
<keyword evidence="1" id="KW-0378">Hydrolase</keyword>
<evidence type="ECO:0000256" key="1">
    <source>
        <dbReference type="ARBA" id="ARBA00022801"/>
    </source>
</evidence>
<dbReference type="InterPro" id="IPR050261">
    <property type="entry name" value="FrsA_esterase"/>
</dbReference>
<dbReference type="PANTHER" id="PTHR22946:SF9">
    <property type="entry name" value="POLYKETIDE TRANSFERASE AF380"/>
    <property type="match status" value="1"/>
</dbReference>
<protein>
    <submittedName>
        <fullName evidence="3">Prolyl oligopeptidase family serine peptidase</fullName>
    </submittedName>
</protein>
<evidence type="ECO:0000313" key="4">
    <source>
        <dbReference type="Proteomes" id="UP001501459"/>
    </source>
</evidence>
<proteinExistence type="predicted"/>
<dbReference type="SUPFAM" id="SSF53474">
    <property type="entry name" value="alpha/beta-Hydrolases"/>
    <property type="match status" value="1"/>
</dbReference>
<dbReference type="PANTHER" id="PTHR22946">
    <property type="entry name" value="DIENELACTONE HYDROLASE DOMAIN-CONTAINING PROTEIN-RELATED"/>
    <property type="match status" value="1"/>
</dbReference>
<comment type="caution">
    <text evidence="3">The sequence shown here is derived from an EMBL/GenBank/DDBJ whole genome shotgun (WGS) entry which is preliminary data.</text>
</comment>
<dbReference type="EMBL" id="BAAADM010000015">
    <property type="protein sequence ID" value="GAA0433173.1"/>
    <property type="molecule type" value="Genomic_DNA"/>
</dbReference>
<dbReference type="RefSeq" id="WP_343751241.1">
    <property type="nucleotide sequence ID" value="NZ_BAAADM010000015.1"/>
</dbReference>
<accession>A0ABN0Z4V1</accession>
<sequence length="253" mass="28870">MIGIDNIMLASIPSLMVADQAYEQEALPVLTYFHGFTSAKEHNLPLAYYLAQKGYRVVLPDSLYHGERETDASVMEKQLSFWDIVMQNVHELKAIKQALADQGLIMNGRFGVAGTSMGGITTTAALRHYSWIQTAAILMGSPKMTDYARILVDQLKKDGDLSVTDESIAQLYEQLQSYDLSEQVSALNERPVLFWHGDSDPVIPFDHSHTFYEHARYYYTNTEHIQLLKEPNRGHKVSRYAILETVKWFEKYL</sequence>
<dbReference type="Gene3D" id="3.40.50.1820">
    <property type="entry name" value="alpha/beta hydrolase"/>
    <property type="match status" value="1"/>
</dbReference>
<evidence type="ECO:0000313" key="3">
    <source>
        <dbReference type="EMBL" id="GAA0433173.1"/>
    </source>
</evidence>
<reference evidence="3 4" key="1">
    <citation type="journal article" date="2019" name="Int. J. Syst. Evol. Microbiol.">
        <title>The Global Catalogue of Microorganisms (GCM) 10K type strain sequencing project: providing services to taxonomists for standard genome sequencing and annotation.</title>
        <authorList>
            <consortium name="The Broad Institute Genomics Platform"/>
            <consortium name="The Broad Institute Genome Sequencing Center for Infectious Disease"/>
            <person name="Wu L."/>
            <person name="Ma J."/>
        </authorList>
    </citation>
    <scope>NUCLEOTIDE SEQUENCE [LARGE SCALE GENOMIC DNA]</scope>
    <source>
        <strain evidence="3 4">JCM 12149</strain>
    </source>
</reference>
<dbReference type="Proteomes" id="UP001501459">
    <property type="component" value="Unassembled WGS sequence"/>
</dbReference>
<dbReference type="InterPro" id="IPR001375">
    <property type="entry name" value="Peptidase_S9_cat"/>
</dbReference>
<organism evidence="3 4">
    <name type="scientific">Lentibacillus halophilus</name>
    <dbReference type="NCBI Taxonomy" id="295065"/>
    <lineage>
        <taxon>Bacteria</taxon>
        <taxon>Bacillati</taxon>
        <taxon>Bacillota</taxon>
        <taxon>Bacilli</taxon>
        <taxon>Bacillales</taxon>
        <taxon>Bacillaceae</taxon>
        <taxon>Lentibacillus</taxon>
    </lineage>
</organism>
<dbReference type="InterPro" id="IPR029058">
    <property type="entry name" value="AB_hydrolase_fold"/>
</dbReference>
<dbReference type="Pfam" id="PF00326">
    <property type="entry name" value="Peptidase_S9"/>
    <property type="match status" value="1"/>
</dbReference>
<evidence type="ECO:0000259" key="2">
    <source>
        <dbReference type="Pfam" id="PF00326"/>
    </source>
</evidence>
<gene>
    <name evidence="3" type="ORF">GCM10008983_07280</name>
</gene>